<dbReference type="RefSeq" id="WP_154509380.1">
    <property type="nucleotide sequence ID" value="NZ_JAXELC010000014.1"/>
</dbReference>
<organism evidence="4 5">
    <name type="scientific">Desulfovibrio porci</name>
    <dbReference type="NCBI Taxonomy" id="2605782"/>
    <lineage>
        <taxon>Bacteria</taxon>
        <taxon>Pseudomonadati</taxon>
        <taxon>Thermodesulfobacteriota</taxon>
        <taxon>Desulfovibrionia</taxon>
        <taxon>Desulfovibrionales</taxon>
        <taxon>Desulfovibrionaceae</taxon>
        <taxon>Desulfovibrio</taxon>
    </lineage>
</organism>
<evidence type="ECO:0000313" key="5">
    <source>
        <dbReference type="Proteomes" id="UP000477488"/>
    </source>
</evidence>
<dbReference type="AlphaFoldDB" id="A0A6L5XJP2"/>
<dbReference type="PANTHER" id="PTHR44366:SF1">
    <property type="entry name" value="UDP-N-ACETYLGLUCOSAMINE--PEPTIDE N-ACETYLGLUCOSAMINYLTRANSFERASE 110 KDA SUBUNIT"/>
    <property type="match status" value="1"/>
</dbReference>
<evidence type="ECO:0000313" key="4">
    <source>
        <dbReference type="EMBL" id="MSS27221.1"/>
    </source>
</evidence>
<dbReference type="InterPro" id="IPR037919">
    <property type="entry name" value="OGT"/>
</dbReference>
<dbReference type="SUPFAM" id="SSF48452">
    <property type="entry name" value="TPR-like"/>
    <property type="match status" value="1"/>
</dbReference>
<dbReference type="EMBL" id="VUMH01000003">
    <property type="protein sequence ID" value="MSS27221.1"/>
    <property type="molecule type" value="Genomic_DNA"/>
</dbReference>
<dbReference type="GO" id="GO:0000160">
    <property type="term" value="P:phosphorelay signal transduction system"/>
    <property type="evidence" value="ECO:0007669"/>
    <property type="project" value="InterPro"/>
</dbReference>
<dbReference type="SMART" id="SM00028">
    <property type="entry name" value="TPR"/>
    <property type="match status" value="7"/>
</dbReference>
<keyword evidence="5" id="KW-1185">Reference proteome</keyword>
<dbReference type="Gene3D" id="3.40.50.2300">
    <property type="match status" value="1"/>
</dbReference>
<evidence type="ECO:0000259" key="3">
    <source>
        <dbReference type="PROSITE" id="PS50110"/>
    </source>
</evidence>
<dbReference type="PROSITE" id="PS50110">
    <property type="entry name" value="RESPONSE_REGULATORY"/>
    <property type="match status" value="1"/>
</dbReference>
<dbReference type="InterPro" id="IPR011990">
    <property type="entry name" value="TPR-like_helical_dom_sf"/>
</dbReference>
<feature type="repeat" description="TPR" evidence="2">
    <location>
        <begin position="370"/>
        <end position="403"/>
    </location>
</feature>
<dbReference type="Pfam" id="PF13176">
    <property type="entry name" value="TPR_7"/>
    <property type="match status" value="1"/>
</dbReference>
<comment type="caution">
    <text evidence="4">The sequence shown here is derived from an EMBL/GenBank/DDBJ whole genome shotgun (WGS) entry which is preliminary data.</text>
</comment>
<dbReference type="InterPro" id="IPR011006">
    <property type="entry name" value="CheY-like_superfamily"/>
</dbReference>
<dbReference type="PANTHER" id="PTHR44366">
    <property type="entry name" value="UDP-N-ACETYLGLUCOSAMINE--PEPTIDE N-ACETYLGLUCOSAMINYLTRANSFERASE 110 KDA SUBUNIT"/>
    <property type="match status" value="1"/>
</dbReference>
<reference evidence="4 5" key="1">
    <citation type="submission" date="2019-09" db="EMBL/GenBank/DDBJ databases">
        <title>In-depth cultivation of the pig gut microbiome towards novel bacterial diversity and tailored functional studies.</title>
        <authorList>
            <person name="Wylensek D."/>
            <person name="Hitch T.C.A."/>
            <person name="Clavel T."/>
        </authorList>
    </citation>
    <scope>NUCLEOTIDE SEQUENCE [LARGE SCALE GENOMIC DNA]</scope>
    <source>
        <strain evidence="4 5">PG-178-WT-4</strain>
    </source>
</reference>
<evidence type="ECO:0000256" key="2">
    <source>
        <dbReference type="PROSITE-ProRule" id="PRU00339"/>
    </source>
</evidence>
<sequence length="453" mass="50407">MPIDPALKAKQNLYEDTVIHYMGKEDGHVIVLSDDQAFTTQLRLTLAKELGLSSPNMLTALSDPHQLLRVLREVTPKHPAPILFLERIMGGQDLSFLVNQIKQAYNKLRIIILTTDVQRDRLMLLHEVGADNFIAKPVSVNTLIEKMAFTLKPQSKLGQAIDLAKSFLAQGKYAEALAACQKILALKPGSAAAYLVIGDTQRAMQDYEKARIAYETAAKSADLYLAPLQRLAEMYEELGDRQSQLRYLQKLDAISPLNVNRKVSLGEIHLAMGEPEKAEELFDKAMAQITKEAMDGISALSGRIAAIYADSDPVKAEKFLRNSLEVKGKYLSKGDIMLFNQLGISLRKQGRWKDAIIEYKRAIKIAPEDENIYYNIGMAFAEGGDFLQAKANLLKAVDLNPEIPNASPNIAYNFGAVFLQSKDRERATQFFRLALQLRPDFPAARDGLKRAGG</sequence>
<dbReference type="Proteomes" id="UP000477488">
    <property type="component" value="Unassembled WGS sequence"/>
</dbReference>
<proteinExistence type="predicted"/>
<dbReference type="Gene3D" id="1.25.40.10">
    <property type="entry name" value="Tetratricopeptide repeat domain"/>
    <property type="match status" value="2"/>
</dbReference>
<feature type="repeat" description="TPR" evidence="2">
    <location>
        <begin position="408"/>
        <end position="441"/>
    </location>
</feature>
<evidence type="ECO:0000256" key="1">
    <source>
        <dbReference type="PROSITE-ProRule" id="PRU00169"/>
    </source>
</evidence>
<dbReference type="Pfam" id="PF14559">
    <property type="entry name" value="TPR_19"/>
    <property type="match status" value="1"/>
</dbReference>
<dbReference type="GO" id="GO:0006493">
    <property type="term" value="P:protein O-linked glycosylation"/>
    <property type="evidence" value="ECO:0007669"/>
    <property type="project" value="InterPro"/>
</dbReference>
<dbReference type="SUPFAM" id="SSF52172">
    <property type="entry name" value="CheY-like"/>
    <property type="match status" value="1"/>
</dbReference>
<gene>
    <name evidence="4" type="ORF">FYJ44_03985</name>
</gene>
<dbReference type="Pfam" id="PF13414">
    <property type="entry name" value="TPR_11"/>
    <property type="match status" value="1"/>
</dbReference>
<feature type="domain" description="Response regulatory" evidence="3">
    <location>
        <begin position="28"/>
        <end position="151"/>
    </location>
</feature>
<comment type="caution">
    <text evidence="1">Lacks conserved residue(s) required for the propagation of feature annotation.</text>
</comment>
<dbReference type="Pfam" id="PF13181">
    <property type="entry name" value="TPR_8"/>
    <property type="match status" value="1"/>
</dbReference>
<dbReference type="GO" id="GO:0097363">
    <property type="term" value="F:protein O-acetylglucosaminyltransferase activity"/>
    <property type="evidence" value="ECO:0007669"/>
    <property type="project" value="TreeGrafter"/>
</dbReference>
<name>A0A6L5XJP2_9BACT</name>
<feature type="repeat" description="TPR" evidence="2">
    <location>
        <begin position="336"/>
        <end position="369"/>
    </location>
</feature>
<dbReference type="PROSITE" id="PS50005">
    <property type="entry name" value="TPR"/>
    <property type="match status" value="3"/>
</dbReference>
<dbReference type="InterPro" id="IPR019734">
    <property type="entry name" value="TPR_rpt"/>
</dbReference>
<accession>A0A6L5XJP2</accession>
<dbReference type="InterPro" id="IPR001789">
    <property type="entry name" value="Sig_transdc_resp-reg_receiver"/>
</dbReference>
<keyword evidence="2" id="KW-0802">TPR repeat</keyword>
<protein>
    <submittedName>
        <fullName evidence="4">Tetratricopeptide repeat protein</fullName>
    </submittedName>
</protein>